<dbReference type="Proteomes" id="UP001596023">
    <property type="component" value="Unassembled WGS sequence"/>
</dbReference>
<evidence type="ECO:0000256" key="1">
    <source>
        <dbReference type="SAM" id="Phobius"/>
    </source>
</evidence>
<dbReference type="EMBL" id="JBHSGN010000128">
    <property type="protein sequence ID" value="MFC4676263.1"/>
    <property type="molecule type" value="Genomic_DNA"/>
</dbReference>
<name>A0ABV9L2U9_9BACT</name>
<keyword evidence="3" id="KW-1185">Reference proteome</keyword>
<keyword evidence="1" id="KW-1133">Transmembrane helix</keyword>
<reference evidence="3" key="1">
    <citation type="journal article" date="2019" name="Int. J. Syst. Evol. Microbiol.">
        <title>The Global Catalogue of Microorganisms (GCM) 10K type strain sequencing project: providing services to taxonomists for standard genome sequencing and annotation.</title>
        <authorList>
            <consortium name="The Broad Institute Genomics Platform"/>
            <consortium name="The Broad Institute Genome Sequencing Center for Infectious Disease"/>
            <person name="Wu L."/>
            <person name="Ma J."/>
        </authorList>
    </citation>
    <scope>NUCLEOTIDE SEQUENCE [LARGE SCALE GENOMIC DNA]</scope>
    <source>
        <strain evidence="3">CCUG 66188</strain>
    </source>
</reference>
<comment type="caution">
    <text evidence="2">The sequence shown here is derived from an EMBL/GenBank/DDBJ whole genome shotgun (WGS) entry which is preliminary data.</text>
</comment>
<protein>
    <submittedName>
        <fullName evidence="2">Uncharacterized protein</fullName>
    </submittedName>
</protein>
<keyword evidence="1" id="KW-0472">Membrane</keyword>
<accession>A0ABV9L2U9</accession>
<keyword evidence="1" id="KW-0812">Transmembrane</keyword>
<evidence type="ECO:0000313" key="2">
    <source>
        <dbReference type="EMBL" id="MFC4676263.1"/>
    </source>
</evidence>
<sequence length="87" mass="10093">MKEQNVKTQLLVRIIWENLNYLCRMEIGNVEIFSVANILRAAIFLGLILGGIFSLYRKKKVLGMILLSLAFIPFIFTMVLILLYWLS</sequence>
<organism evidence="2 3">
    <name type="scientific">Dysgonomonas termitidis</name>
    <dbReference type="NCBI Taxonomy" id="1516126"/>
    <lineage>
        <taxon>Bacteria</taxon>
        <taxon>Pseudomonadati</taxon>
        <taxon>Bacteroidota</taxon>
        <taxon>Bacteroidia</taxon>
        <taxon>Bacteroidales</taxon>
        <taxon>Dysgonomonadaceae</taxon>
        <taxon>Dysgonomonas</taxon>
    </lineage>
</organism>
<proteinExistence type="predicted"/>
<gene>
    <name evidence="2" type="ORF">ACFO6W_21485</name>
</gene>
<feature type="transmembrane region" description="Helical" evidence="1">
    <location>
        <begin position="63"/>
        <end position="86"/>
    </location>
</feature>
<evidence type="ECO:0000313" key="3">
    <source>
        <dbReference type="Proteomes" id="UP001596023"/>
    </source>
</evidence>
<feature type="transmembrane region" description="Helical" evidence="1">
    <location>
        <begin position="38"/>
        <end position="56"/>
    </location>
</feature>